<dbReference type="EMBL" id="CAJVQB010001076">
    <property type="protein sequence ID" value="CAG8519720.1"/>
    <property type="molecule type" value="Genomic_DNA"/>
</dbReference>
<keyword evidence="2" id="KW-1185">Reference proteome</keyword>
<reference evidence="1 2" key="1">
    <citation type="submission" date="2021-06" db="EMBL/GenBank/DDBJ databases">
        <authorList>
            <person name="Kallberg Y."/>
            <person name="Tangrot J."/>
            <person name="Rosling A."/>
        </authorList>
    </citation>
    <scope>NUCLEOTIDE SEQUENCE [LARGE SCALE GENOMIC DNA]</scope>
    <source>
        <strain evidence="1 2">120-4 pot B 10/14</strain>
    </source>
</reference>
<gene>
    <name evidence="1" type="ORF">GMARGA_LOCUS3091</name>
</gene>
<accession>A0ABM8W430</accession>
<name>A0ABM8W430_GIGMA</name>
<evidence type="ECO:0000313" key="1">
    <source>
        <dbReference type="EMBL" id="CAG8519720.1"/>
    </source>
</evidence>
<comment type="caution">
    <text evidence="1">The sequence shown here is derived from an EMBL/GenBank/DDBJ whole genome shotgun (WGS) entry which is preliminary data.</text>
</comment>
<protein>
    <submittedName>
        <fullName evidence="1">6024_t:CDS:1</fullName>
    </submittedName>
</protein>
<sequence>GWLDKLALSNINKIKDWLEKIAKSSNDNKFKDLLKKIASPNHNGFKDLLNEIDNNSIKDWLIQIITKLKIGICLRR</sequence>
<evidence type="ECO:0000313" key="2">
    <source>
        <dbReference type="Proteomes" id="UP000789901"/>
    </source>
</evidence>
<proteinExistence type="predicted"/>
<feature type="non-terminal residue" evidence="1">
    <location>
        <position position="1"/>
    </location>
</feature>
<organism evidence="1 2">
    <name type="scientific">Gigaspora margarita</name>
    <dbReference type="NCBI Taxonomy" id="4874"/>
    <lineage>
        <taxon>Eukaryota</taxon>
        <taxon>Fungi</taxon>
        <taxon>Fungi incertae sedis</taxon>
        <taxon>Mucoromycota</taxon>
        <taxon>Glomeromycotina</taxon>
        <taxon>Glomeromycetes</taxon>
        <taxon>Diversisporales</taxon>
        <taxon>Gigasporaceae</taxon>
        <taxon>Gigaspora</taxon>
    </lineage>
</organism>
<dbReference type="Proteomes" id="UP000789901">
    <property type="component" value="Unassembled WGS sequence"/>
</dbReference>